<sequence length="260" mass="26688">MASILAQRLDHASLVLATFFLGDGRGPGEAPRSRPTLLLMYFVPRQLRAVLYGGFALRLVVDGVAGTAPGGPLLGSRTGFAAAVALLAAASFVNLVRPTMTLLGADSDSDSDADGDGDDDEAGGRAPASGQPPQSQSPPQGQRRRPARRTPSTDSAATASTAAGTAAGAEDGAAGSRDRGGRKHQRRRGVGVRPAWTTSATDGTGWMGAWWLGAGNGDWFAFVGHNGNAERTILPASVLEQMSVGRSPTPNPGVASMEEL</sequence>
<proteinExistence type="predicted"/>
<dbReference type="Proteomes" id="UP001527925">
    <property type="component" value="Unassembled WGS sequence"/>
</dbReference>
<evidence type="ECO:0000313" key="4">
    <source>
        <dbReference type="Proteomes" id="UP001527925"/>
    </source>
</evidence>
<feature type="region of interest" description="Disordered" evidence="1">
    <location>
        <begin position="103"/>
        <end position="197"/>
    </location>
</feature>
<feature type="compositionally biased region" description="Basic residues" evidence="1">
    <location>
        <begin position="180"/>
        <end position="190"/>
    </location>
</feature>
<name>A0ABR4NGJ8_9FUNG</name>
<evidence type="ECO:0000313" key="2">
    <source>
        <dbReference type="EMBL" id="KAL2918665.1"/>
    </source>
</evidence>
<feature type="compositionally biased region" description="Acidic residues" evidence="1">
    <location>
        <begin position="107"/>
        <end position="121"/>
    </location>
</feature>
<dbReference type="EMBL" id="JADGIZ020000005">
    <property type="protein sequence ID" value="KAL2918665.1"/>
    <property type="molecule type" value="Genomic_DNA"/>
</dbReference>
<feature type="compositionally biased region" description="Low complexity" evidence="1">
    <location>
        <begin position="124"/>
        <end position="141"/>
    </location>
</feature>
<evidence type="ECO:0000313" key="3">
    <source>
        <dbReference type="EMBL" id="KAL2918683.1"/>
    </source>
</evidence>
<evidence type="ECO:0000256" key="1">
    <source>
        <dbReference type="SAM" id="MobiDB-lite"/>
    </source>
</evidence>
<organism evidence="2 4">
    <name type="scientific">Polyrhizophydium stewartii</name>
    <dbReference type="NCBI Taxonomy" id="2732419"/>
    <lineage>
        <taxon>Eukaryota</taxon>
        <taxon>Fungi</taxon>
        <taxon>Fungi incertae sedis</taxon>
        <taxon>Chytridiomycota</taxon>
        <taxon>Chytridiomycota incertae sedis</taxon>
        <taxon>Chytridiomycetes</taxon>
        <taxon>Rhizophydiales</taxon>
        <taxon>Rhizophydiales incertae sedis</taxon>
        <taxon>Polyrhizophydium</taxon>
    </lineage>
</organism>
<keyword evidence="4" id="KW-1185">Reference proteome</keyword>
<accession>A0ABR4NGJ8</accession>
<comment type="caution">
    <text evidence="2">The sequence shown here is derived from an EMBL/GenBank/DDBJ whole genome shotgun (WGS) entry which is preliminary data.</text>
</comment>
<reference evidence="2 4" key="1">
    <citation type="submission" date="2023-09" db="EMBL/GenBank/DDBJ databases">
        <title>Pangenome analysis of Batrachochytrium dendrobatidis and related Chytrids.</title>
        <authorList>
            <person name="Yacoub M.N."/>
            <person name="Stajich J.E."/>
            <person name="James T.Y."/>
        </authorList>
    </citation>
    <scope>NUCLEOTIDE SEQUENCE [LARGE SCALE GENOMIC DNA]</scope>
    <source>
        <strain evidence="2 4">JEL0888</strain>
    </source>
</reference>
<gene>
    <name evidence="2" type="ORF">HK105_201499</name>
    <name evidence="3" type="ORF">HK105_201517</name>
</gene>
<dbReference type="EMBL" id="JADGIZ020000005">
    <property type="protein sequence ID" value="KAL2918683.1"/>
    <property type="molecule type" value="Genomic_DNA"/>
</dbReference>
<feature type="compositionally biased region" description="Low complexity" evidence="1">
    <location>
        <begin position="149"/>
        <end position="175"/>
    </location>
</feature>
<protein>
    <submittedName>
        <fullName evidence="2">Uncharacterized protein</fullName>
    </submittedName>
</protein>